<keyword evidence="3" id="KW-1185">Reference proteome</keyword>
<gene>
    <name evidence="2" type="ORF">WI372_14825</name>
</gene>
<organism evidence="2 3">
    <name type="scientific">Gaopeijia maritima</name>
    <dbReference type="NCBI Taxonomy" id="3119007"/>
    <lineage>
        <taxon>Bacteria</taxon>
        <taxon>Pseudomonadati</taxon>
        <taxon>Gemmatimonadota</taxon>
        <taxon>Longimicrobiia</taxon>
        <taxon>Gaopeijiales</taxon>
        <taxon>Gaopeijiaceae</taxon>
        <taxon>Gaopeijia</taxon>
    </lineage>
</organism>
<dbReference type="RefSeq" id="WP_405274456.1">
    <property type="nucleotide sequence ID" value="NZ_JBBHLI010000010.1"/>
</dbReference>
<name>A0ABU9EFJ1_9BACT</name>
<feature type="chain" id="PRO_5046473933" evidence="1">
    <location>
        <begin position="24"/>
        <end position="378"/>
    </location>
</feature>
<reference evidence="2 3" key="1">
    <citation type="submission" date="2024-02" db="EMBL/GenBank/DDBJ databases">
        <title>A novel Gemmatimonadota bacterium.</title>
        <authorList>
            <person name="Du Z.-J."/>
            <person name="Ye Y.-Q."/>
        </authorList>
    </citation>
    <scope>NUCLEOTIDE SEQUENCE [LARGE SCALE GENOMIC DNA]</scope>
    <source>
        <strain evidence="2 3">DH-20</strain>
    </source>
</reference>
<dbReference type="Proteomes" id="UP001484239">
    <property type="component" value="Unassembled WGS sequence"/>
</dbReference>
<evidence type="ECO:0000313" key="2">
    <source>
        <dbReference type="EMBL" id="MEK9502265.1"/>
    </source>
</evidence>
<dbReference type="EMBL" id="JBBHLI010000010">
    <property type="protein sequence ID" value="MEK9502265.1"/>
    <property type="molecule type" value="Genomic_DNA"/>
</dbReference>
<protein>
    <submittedName>
        <fullName evidence="2">6-bladed beta-propeller</fullName>
    </submittedName>
</protein>
<accession>A0ABU9EFJ1</accession>
<proteinExistence type="predicted"/>
<keyword evidence="1" id="KW-0732">Signal</keyword>
<feature type="signal peptide" evidence="1">
    <location>
        <begin position="1"/>
        <end position="23"/>
    </location>
</feature>
<sequence length="378" mass="40537">MIRGLPLAGFAVAALTPLPVVVAAQQPDVPATGWVVASHPSVSIGQVEGPSEYLFSSVEAVDLLRGGGVVVANRGSSEVRVYSEQGEFEGAVGRSGEGPGEFMWLSWVAECQLGVLHAYDVRLARVTRIDLAPLQVTKTFTMTAPNLGRGFDAIGCLEGGFFGSSRILGAPPSAPGPVRLEVQLNIFDRAGTPQGGSRMFPGDDRYFFGNSVGPAPLGRQTVFAGIGSHVFVGTQDDEPIRRFGLTAEYSDSIPVPWARRPVTPAIIESYVEGRAQLSSDPAGTRRLAQEYEFPPHLPSYGRMVADDAGILWIEADSSTGATGMWYLLDSSGSWLGSVEVPERFELHSVRGDHLAGVWRDDTDVEFIWILALDRPAAH</sequence>
<evidence type="ECO:0000256" key="1">
    <source>
        <dbReference type="SAM" id="SignalP"/>
    </source>
</evidence>
<comment type="caution">
    <text evidence="2">The sequence shown here is derived from an EMBL/GenBank/DDBJ whole genome shotgun (WGS) entry which is preliminary data.</text>
</comment>
<dbReference type="Pfam" id="PF17170">
    <property type="entry name" value="DUF5128"/>
    <property type="match status" value="1"/>
</dbReference>
<evidence type="ECO:0000313" key="3">
    <source>
        <dbReference type="Proteomes" id="UP001484239"/>
    </source>
</evidence>